<dbReference type="SUPFAM" id="SSF52317">
    <property type="entry name" value="Class I glutamine amidotransferase-like"/>
    <property type="match status" value="1"/>
</dbReference>
<protein>
    <submittedName>
        <fullName evidence="2">ABC transporter</fullName>
    </submittedName>
</protein>
<dbReference type="InterPro" id="IPR029062">
    <property type="entry name" value="Class_I_gatase-like"/>
</dbReference>
<name>A0A418NHR8_9SPHN</name>
<keyword evidence="3" id="KW-1185">Reference proteome</keyword>
<evidence type="ECO:0000259" key="1">
    <source>
        <dbReference type="Pfam" id="PF09822"/>
    </source>
</evidence>
<dbReference type="EMBL" id="QXFK01000016">
    <property type="protein sequence ID" value="RIV78055.1"/>
    <property type="molecule type" value="Genomic_DNA"/>
</dbReference>
<dbReference type="Pfam" id="PF09822">
    <property type="entry name" value="ABC_transp_aux"/>
    <property type="match status" value="1"/>
</dbReference>
<dbReference type="RefSeq" id="WP_119513292.1">
    <property type="nucleotide sequence ID" value="NZ_QXFK01000016.1"/>
</dbReference>
<organism evidence="2 3">
    <name type="scientific">Pelagerythrobacter aerophilus</name>
    <dbReference type="NCBI Taxonomy" id="2306995"/>
    <lineage>
        <taxon>Bacteria</taxon>
        <taxon>Pseudomonadati</taxon>
        <taxon>Pseudomonadota</taxon>
        <taxon>Alphaproteobacteria</taxon>
        <taxon>Sphingomonadales</taxon>
        <taxon>Erythrobacteraceae</taxon>
        <taxon>Pelagerythrobacter</taxon>
    </lineage>
</organism>
<reference evidence="2 3" key="1">
    <citation type="submission" date="2018-08" db="EMBL/GenBank/DDBJ databases">
        <title>Altererythrobacter sp.Ery1 and Ery12, the genome sequencing of novel strains in genus Alterythrobacter.</title>
        <authorList>
            <person name="Cheng H."/>
            <person name="Wu Y.-H."/>
            <person name="Fang C."/>
            <person name="Xu X.-W."/>
        </authorList>
    </citation>
    <scope>NUCLEOTIDE SEQUENCE [LARGE SCALE GENOMIC DNA]</scope>
    <source>
        <strain evidence="2 3">Ery1</strain>
    </source>
</reference>
<dbReference type="InterPro" id="IPR019196">
    <property type="entry name" value="ABC_transp_unknown"/>
</dbReference>
<comment type="caution">
    <text evidence="2">The sequence shown here is derived from an EMBL/GenBank/DDBJ whole genome shotgun (WGS) entry which is preliminary data.</text>
</comment>
<evidence type="ECO:0000313" key="2">
    <source>
        <dbReference type="EMBL" id="RIV78055.1"/>
    </source>
</evidence>
<dbReference type="AlphaFoldDB" id="A0A418NHR8"/>
<evidence type="ECO:0000313" key="3">
    <source>
        <dbReference type="Proteomes" id="UP000285092"/>
    </source>
</evidence>
<proteinExistence type="predicted"/>
<sequence>MRLTRNKLAILAAATAVVIALAGWGLAGAGRPKPVLGLFTTLPIYWAEAADMSEMLNRQAHPGWVRGALDDRFELFPLDTLAAPESGAARDLDDIDVLLLAQPRALSPQENVALDDWVRAGGHVLVFADPMLTVESRFAIGDRRRPQDVALLSPILRRWGLEMHFDPEQTAGERTIATDTTPIPVNLAGTLHPVDGYPTSTEDCWIAYDRLFAQCAIEAGVATVVADAALFEEADGERGEVRADALEWLTASAFSDARR</sequence>
<dbReference type="Proteomes" id="UP000285092">
    <property type="component" value="Unassembled WGS sequence"/>
</dbReference>
<dbReference type="Gene3D" id="3.40.50.880">
    <property type="match status" value="1"/>
</dbReference>
<gene>
    <name evidence="2" type="ORF">D2V04_09220</name>
</gene>
<dbReference type="OrthoDB" id="7390937at2"/>
<accession>A0A418NHR8</accession>
<feature type="domain" description="ABC-type uncharacterised transport system" evidence="1">
    <location>
        <begin position="62"/>
        <end position="165"/>
    </location>
</feature>